<comment type="cofactor">
    <cofactor evidence="1">
        <name>Mg(2+)</name>
        <dbReference type="ChEBI" id="CHEBI:18420"/>
    </cofactor>
</comment>
<gene>
    <name evidence="6" type="ORF">GT360_15245</name>
</gene>
<evidence type="ECO:0000313" key="6">
    <source>
        <dbReference type="EMBL" id="QIA64920.1"/>
    </source>
</evidence>
<keyword evidence="7" id="KW-1185">Reference proteome</keyword>
<keyword evidence="3" id="KW-0378">Hydrolase</keyword>
<dbReference type="EMBL" id="CP047476">
    <property type="protein sequence ID" value="QIA64920.1"/>
    <property type="molecule type" value="Genomic_DNA"/>
</dbReference>
<dbReference type="GO" id="GO:0016811">
    <property type="term" value="F:hydrolase activity, acting on carbon-nitrogen (but not peptide) bonds, in linear amides"/>
    <property type="evidence" value="ECO:0007669"/>
    <property type="project" value="InterPro"/>
</dbReference>
<dbReference type="PANTHER" id="PTHR31609:SF1">
    <property type="entry name" value="CARBOHYDRATE DEACETYLASE"/>
    <property type="match status" value="1"/>
</dbReference>
<keyword evidence="2" id="KW-0479">Metal-binding</keyword>
<evidence type="ECO:0000256" key="5">
    <source>
        <dbReference type="ARBA" id="ARBA00023277"/>
    </source>
</evidence>
<dbReference type="CDD" id="cd10803">
    <property type="entry name" value="YdjC_EF3048_like"/>
    <property type="match status" value="1"/>
</dbReference>
<dbReference type="Pfam" id="PF04794">
    <property type="entry name" value="YdjC"/>
    <property type="match status" value="1"/>
</dbReference>
<keyword evidence="5" id="KW-0119">Carbohydrate metabolism</keyword>
<evidence type="ECO:0000256" key="2">
    <source>
        <dbReference type="ARBA" id="ARBA00022723"/>
    </source>
</evidence>
<sequence>MKLIINADDFGLTKQVNRAIVQAMQNGVVTSTTLMTNQPATEHAIKLIKEHQLDNIGLHVTLTSGRPISPIKNVADLIDENGQFLTYSELSKLCESIPPEQVYTEAMSQYRFAVSRGVNLTHIDSHHFAAFLPNLSEGFLAFANEVGLPCRRCDFFENNIGKLKVPTTDRFSARFYAERANKAGFKQTILELLESVQNGTTEIMAHPAYNDDSLKSLSCYTSQREVELMVLTSFEIRTWLAQQGVELINFQQLQREFT</sequence>
<dbReference type="AlphaFoldDB" id="A0A7Z2T607"/>
<organism evidence="6 7">
    <name type="scientific">Vibrio astriarenae</name>
    <dbReference type="NCBI Taxonomy" id="1481923"/>
    <lineage>
        <taxon>Bacteria</taxon>
        <taxon>Pseudomonadati</taxon>
        <taxon>Pseudomonadota</taxon>
        <taxon>Gammaproteobacteria</taxon>
        <taxon>Vibrionales</taxon>
        <taxon>Vibrionaceae</taxon>
        <taxon>Vibrio</taxon>
    </lineage>
</organism>
<accession>A0A7Z2T607</accession>
<evidence type="ECO:0000256" key="4">
    <source>
        <dbReference type="ARBA" id="ARBA00022842"/>
    </source>
</evidence>
<dbReference type="KEGG" id="vas:GT360_15245"/>
<dbReference type="PANTHER" id="PTHR31609">
    <property type="entry name" value="YDJC DEACETYLASE FAMILY MEMBER"/>
    <property type="match status" value="1"/>
</dbReference>
<evidence type="ECO:0000256" key="1">
    <source>
        <dbReference type="ARBA" id="ARBA00001946"/>
    </source>
</evidence>
<dbReference type="GO" id="GO:0019213">
    <property type="term" value="F:deacetylase activity"/>
    <property type="evidence" value="ECO:0007669"/>
    <property type="project" value="TreeGrafter"/>
</dbReference>
<reference evidence="6 7" key="1">
    <citation type="submission" date="2020-01" db="EMBL/GenBank/DDBJ databases">
        <title>Whole genome and functional gene identification of agarase of Vibrio HN897.</title>
        <authorList>
            <person name="Liu Y."/>
            <person name="Zhao Z."/>
        </authorList>
    </citation>
    <scope>NUCLEOTIDE SEQUENCE [LARGE SCALE GENOMIC DNA]</scope>
    <source>
        <strain evidence="6 7">HN897</strain>
    </source>
</reference>
<dbReference type="InterPro" id="IPR006879">
    <property type="entry name" value="YdjC-like"/>
</dbReference>
<dbReference type="GO" id="GO:0000272">
    <property type="term" value="P:polysaccharide catabolic process"/>
    <property type="evidence" value="ECO:0007669"/>
    <property type="project" value="InterPro"/>
</dbReference>
<keyword evidence="4" id="KW-0460">Magnesium</keyword>
<dbReference type="Proteomes" id="UP000464262">
    <property type="component" value="Chromosome 2"/>
</dbReference>
<dbReference type="RefSeq" id="WP_164649820.1">
    <property type="nucleotide sequence ID" value="NZ_CP047476.1"/>
</dbReference>
<dbReference type="Gene3D" id="3.20.20.370">
    <property type="entry name" value="Glycoside hydrolase/deacetylase"/>
    <property type="match status" value="1"/>
</dbReference>
<dbReference type="SUPFAM" id="SSF88713">
    <property type="entry name" value="Glycoside hydrolase/deacetylase"/>
    <property type="match status" value="1"/>
</dbReference>
<proteinExistence type="predicted"/>
<evidence type="ECO:0000256" key="3">
    <source>
        <dbReference type="ARBA" id="ARBA00022801"/>
    </source>
</evidence>
<dbReference type="InterPro" id="IPR011330">
    <property type="entry name" value="Glyco_hydro/deAcase_b/a-brl"/>
</dbReference>
<name>A0A7Z2T607_9VIBR</name>
<evidence type="ECO:0000313" key="7">
    <source>
        <dbReference type="Proteomes" id="UP000464262"/>
    </source>
</evidence>
<dbReference type="GO" id="GO:0046872">
    <property type="term" value="F:metal ion binding"/>
    <property type="evidence" value="ECO:0007669"/>
    <property type="project" value="UniProtKB-KW"/>
</dbReference>
<dbReference type="InterPro" id="IPR022948">
    <property type="entry name" value="COD_ChbG_bac"/>
</dbReference>
<protein>
    <submittedName>
        <fullName evidence="6">ChbG/HpnK family deacetylase</fullName>
    </submittedName>
</protein>